<comment type="caution">
    <text evidence="2">The sequence shown here is derived from an EMBL/GenBank/DDBJ whole genome shotgun (WGS) entry which is preliminary data.</text>
</comment>
<evidence type="ECO:0000313" key="4">
    <source>
        <dbReference type="Proteomes" id="UP000663866"/>
    </source>
</evidence>
<evidence type="ECO:0000313" key="5">
    <source>
        <dbReference type="Proteomes" id="UP000663887"/>
    </source>
</evidence>
<gene>
    <name evidence="3" type="ORF">OVN521_LOCUS22230</name>
    <name evidence="1" type="ORF">WKI299_LOCUS33051</name>
    <name evidence="2" type="ORF">XDN619_LOCUS35474</name>
</gene>
<sequence length="188" mass="21171">MAEIFQKYGDHHYLWPTRYDIHHGCTDRNDCAQDFARATITEMIKRKINYLSIISELRPLVSADSQSQNTTNLVCFDPKETASQCATATNLGSCVISDKLIENEIIYYCNNDIHAKLGYLNISDSGSYATFDIHCNRPLCNGQLTLKAGKDILFKYGLTKTPEGRLNSSSQLIKISVWLIISLLAIQN</sequence>
<dbReference type="EMBL" id="CAJNRG010018223">
    <property type="protein sequence ID" value="CAF2252807.1"/>
    <property type="molecule type" value="Genomic_DNA"/>
</dbReference>
<proteinExistence type="predicted"/>
<dbReference type="Proteomes" id="UP000663866">
    <property type="component" value="Unassembled WGS sequence"/>
</dbReference>
<name>A0A817ABC8_9BILA</name>
<dbReference type="Proteomes" id="UP000663887">
    <property type="component" value="Unassembled WGS sequence"/>
</dbReference>
<evidence type="ECO:0000313" key="2">
    <source>
        <dbReference type="EMBL" id="CAF2252807.1"/>
    </source>
</evidence>
<dbReference type="Proteomes" id="UP000663856">
    <property type="component" value="Unassembled WGS sequence"/>
</dbReference>
<dbReference type="EMBL" id="CAJOBG010004778">
    <property type="protein sequence ID" value="CAF4125699.1"/>
    <property type="molecule type" value="Genomic_DNA"/>
</dbReference>
<dbReference type="EMBL" id="CAJNRF010015441">
    <property type="protein sequence ID" value="CAF2173132.1"/>
    <property type="molecule type" value="Genomic_DNA"/>
</dbReference>
<dbReference type="AlphaFoldDB" id="A0A817ABC8"/>
<organism evidence="2 5">
    <name type="scientific">Rotaria magnacalcarata</name>
    <dbReference type="NCBI Taxonomy" id="392030"/>
    <lineage>
        <taxon>Eukaryota</taxon>
        <taxon>Metazoa</taxon>
        <taxon>Spiralia</taxon>
        <taxon>Gnathifera</taxon>
        <taxon>Rotifera</taxon>
        <taxon>Eurotatoria</taxon>
        <taxon>Bdelloidea</taxon>
        <taxon>Philodinida</taxon>
        <taxon>Philodinidae</taxon>
        <taxon>Rotaria</taxon>
    </lineage>
</organism>
<accession>A0A817ABC8</accession>
<evidence type="ECO:0000313" key="3">
    <source>
        <dbReference type="EMBL" id="CAF4125699.1"/>
    </source>
</evidence>
<protein>
    <submittedName>
        <fullName evidence="2">Uncharacterized protein</fullName>
    </submittedName>
</protein>
<evidence type="ECO:0000313" key="1">
    <source>
        <dbReference type="EMBL" id="CAF2173132.1"/>
    </source>
</evidence>
<reference evidence="2" key="1">
    <citation type="submission" date="2021-02" db="EMBL/GenBank/DDBJ databases">
        <authorList>
            <person name="Nowell W R."/>
        </authorList>
    </citation>
    <scope>NUCLEOTIDE SEQUENCE</scope>
</reference>
<keyword evidence="4" id="KW-1185">Reference proteome</keyword>